<dbReference type="InterPro" id="IPR011042">
    <property type="entry name" value="6-blade_b-propeller_TolB-like"/>
</dbReference>
<dbReference type="InterPro" id="IPR036909">
    <property type="entry name" value="Cyt_c-like_dom_sf"/>
</dbReference>
<reference evidence="8" key="1">
    <citation type="submission" date="2019-08" db="EMBL/GenBank/DDBJ databases">
        <title>Limnoglobus roseus gen. nov., sp. nov., a novel freshwater planctomycete with a giant genome from the family Gemmataceae.</title>
        <authorList>
            <person name="Kulichevskaya I.S."/>
            <person name="Naumoff D.G."/>
            <person name="Miroshnikov K."/>
            <person name="Ivanova A."/>
            <person name="Philippov D.A."/>
            <person name="Hakobyan A."/>
            <person name="Rijpstra I.C."/>
            <person name="Sinninghe Damste J.S."/>
            <person name="Liesack W."/>
            <person name="Dedysh S.N."/>
        </authorList>
    </citation>
    <scope>NUCLEOTIDE SEQUENCE [LARGE SCALE GENOMIC DNA]</scope>
    <source>
        <strain evidence="8">PX52</strain>
    </source>
</reference>
<dbReference type="InterPro" id="IPR011041">
    <property type="entry name" value="Quinoprot_gluc/sorb_DH_b-prop"/>
</dbReference>
<name>A0A5C1A4P4_9BACT</name>
<dbReference type="Gene3D" id="1.10.760.10">
    <property type="entry name" value="Cytochrome c-like domain"/>
    <property type="match status" value="1"/>
</dbReference>
<dbReference type="Pfam" id="PF23500">
    <property type="entry name" value="DUF7133"/>
    <property type="match status" value="1"/>
</dbReference>
<accession>A0A5C1A4P4</accession>
<dbReference type="Gene3D" id="2.120.10.30">
    <property type="entry name" value="TolB, C-terminal domain"/>
    <property type="match status" value="1"/>
</dbReference>
<dbReference type="Gene3D" id="1.25.10.10">
    <property type="entry name" value="Leucine-rich Repeat Variant"/>
    <property type="match status" value="2"/>
</dbReference>
<dbReference type="InterPro" id="IPR009056">
    <property type="entry name" value="Cyt_c-like_dom"/>
</dbReference>
<dbReference type="PROSITE" id="PS51007">
    <property type="entry name" value="CYTC"/>
    <property type="match status" value="1"/>
</dbReference>
<feature type="signal peptide" evidence="5">
    <location>
        <begin position="1"/>
        <end position="21"/>
    </location>
</feature>
<keyword evidence="5" id="KW-0732">Signal</keyword>
<dbReference type="GO" id="GO:0020037">
    <property type="term" value="F:heme binding"/>
    <property type="evidence" value="ECO:0007669"/>
    <property type="project" value="InterPro"/>
</dbReference>
<dbReference type="SUPFAM" id="SSF50952">
    <property type="entry name" value="Soluble quinoprotein glucose dehydrogenase"/>
    <property type="match status" value="1"/>
</dbReference>
<dbReference type="KEGG" id="lrs:PX52LOC_00498"/>
<dbReference type="PANTHER" id="PTHR33546">
    <property type="entry name" value="LARGE, MULTIFUNCTIONAL SECRETED PROTEIN-RELATED"/>
    <property type="match status" value="1"/>
</dbReference>
<gene>
    <name evidence="7" type="ORF">PX52LOC_00498</name>
</gene>
<feature type="chain" id="PRO_5022717698" evidence="5">
    <location>
        <begin position="22"/>
        <end position="1118"/>
    </location>
</feature>
<evidence type="ECO:0000256" key="1">
    <source>
        <dbReference type="ARBA" id="ARBA00022617"/>
    </source>
</evidence>
<evidence type="ECO:0000313" key="8">
    <source>
        <dbReference type="Proteomes" id="UP000324974"/>
    </source>
</evidence>
<evidence type="ECO:0000256" key="2">
    <source>
        <dbReference type="ARBA" id="ARBA00022723"/>
    </source>
</evidence>
<dbReference type="GO" id="GO:0046872">
    <property type="term" value="F:metal ion binding"/>
    <property type="evidence" value="ECO:0007669"/>
    <property type="project" value="UniProtKB-KW"/>
</dbReference>
<evidence type="ECO:0000256" key="3">
    <source>
        <dbReference type="ARBA" id="ARBA00023004"/>
    </source>
</evidence>
<keyword evidence="8" id="KW-1185">Reference proteome</keyword>
<evidence type="ECO:0000256" key="5">
    <source>
        <dbReference type="SAM" id="SignalP"/>
    </source>
</evidence>
<sequence>MSRFRLLFLALFLALPATLVALTPPEDAAPKLPDGKDAATKQMAAFRLPAGMKVELYAAEPMLASPVAISLDEKNRVYVSEEHRFSRGTEENRTRSFFLEDDLQIRTLDDRLKMYQKWEKKFDGGMNWFTKYADQVRLLEDTTGSGRADKSTVLAQFREPLDGLAAGILAVNGDVYVTCIPDLRVIKKGTDKPVSLLHGFGVNCAFLGHDLHGLIFGPDGKLYFSVGDRGFDVTSKEGTHFSGPRTGAVFRCNADGTELEVVHRGLRNPQELAFDQYGNLFADDNNCDKGDHARLVYVVEDGESGWNMAYQTIEPHTNAPWFAERLWHLQNAGQPAYIVPPVGKIGTGPSGFLFTSGTSLPDRYKNSFIMCNYAGSIGGLEAFRVKPTGAGFEIEDYHDFLKPIMATDATFGYDGKLYVSDFVNLDWSGKSLGGRIYTAFDPKKLESDVVQETKKLFEEGFEKLGYKKLGELLGHADQRVRLRAQHELMKRLGQADEEGKVIAWMVFKMATEKGDQLARIHAIWTSRTLWKMSTKAHNNYRRLLADPDPEIRAQYANVLGDARLIGNPDQEESNAPADLLKLLTDSNARVKFFAAQSLGKLKAKAAVGPLFEVLRQNKDTDVYLRHACVAALAKIGDADAVAAKTKDESAAVRLAVVLVQRRLKDSRIAAALTDADWFIRAEAARAIHDLPLEDVYPQLAAVLPALGEKPIPDGDPLVRRCIDAAYRLGGVDHAKAVLGVVTNANFSAVVRAEALSALAQWADPLPRDRVTGFWRPLSKRDPAEVRALLEANLSELLSKTSGSLQTAAIGAIQKLGVKADPAQFVAWATDAAKDANFRVAAMRFLASQKAAKLDAILTASLKDSSPIIRSEARELIAKADANRGTSLLADVLDDDNATKVESQRALALLPALKTPEAGQLLDRAAEQLAAGEIPPALRLDVLDAVKAWPSPARDKARAKFEAGLPADEVGKFRVSLHGGDADRGREVFFNHAAAQCVRCHTVSGSGGTAGPELTKVAGKYKGTAREHFLESLLVPSAKIADGFASVTLTLLDGRVLAGTILKEDKKTIVLQDTNGKPVTVPVEDVESRTKPTSPMPAVGQTLTRREVRDLIEYLTTLK</sequence>
<dbReference type="GO" id="GO:0009055">
    <property type="term" value="F:electron transfer activity"/>
    <property type="evidence" value="ECO:0007669"/>
    <property type="project" value="InterPro"/>
</dbReference>
<protein>
    <submittedName>
        <fullName evidence="7">Putative beta-propeller-type glycoside hydrolase</fullName>
    </submittedName>
</protein>
<dbReference type="SUPFAM" id="SSF46626">
    <property type="entry name" value="Cytochrome c"/>
    <property type="match status" value="1"/>
</dbReference>
<dbReference type="GO" id="GO:0016787">
    <property type="term" value="F:hydrolase activity"/>
    <property type="evidence" value="ECO:0007669"/>
    <property type="project" value="UniProtKB-KW"/>
</dbReference>
<dbReference type="AlphaFoldDB" id="A0A5C1A4P4"/>
<keyword evidence="2 4" id="KW-0479">Metal-binding</keyword>
<organism evidence="7 8">
    <name type="scientific">Limnoglobus roseus</name>
    <dbReference type="NCBI Taxonomy" id="2598579"/>
    <lineage>
        <taxon>Bacteria</taxon>
        <taxon>Pseudomonadati</taxon>
        <taxon>Planctomycetota</taxon>
        <taxon>Planctomycetia</taxon>
        <taxon>Gemmatales</taxon>
        <taxon>Gemmataceae</taxon>
        <taxon>Limnoglobus</taxon>
    </lineage>
</organism>
<dbReference type="InterPro" id="IPR013427">
    <property type="entry name" value="Haem-bd_dom_put"/>
</dbReference>
<keyword evidence="3 4" id="KW-0408">Iron</keyword>
<dbReference type="Proteomes" id="UP000324974">
    <property type="component" value="Chromosome"/>
</dbReference>
<dbReference type="Pfam" id="PF13646">
    <property type="entry name" value="HEAT_2"/>
    <property type="match status" value="1"/>
</dbReference>
<evidence type="ECO:0000256" key="4">
    <source>
        <dbReference type="PROSITE-ProRule" id="PRU00433"/>
    </source>
</evidence>
<dbReference type="InterPro" id="IPR011989">
    <property type="entry name" value="ARM-like"/>
</dbReference>
<dbReference type="InterPro" id="IPR055557">
    <property type="entry name" value="DUF7133"/>
</dbReference>
<dbReference type="InterPro" id="IPR004155">
    <property type="entry name" value="PBS_lyase_HEAT"/>
</dbReference>
<dbReference type="NCBIfam" id="TIGR02603">
    <property type="entry name" value="CxxCH_TIGR02603"/>
    <property type="match status" value="1"/>
</dbReference>
<evidence type="ECO:0000313" key="7">
    <source>
        <dbReference type="EMBL" id="QEL13640.1"/>
    </source>
</evidence>
<feature type="domain" description="Cytochrome c" evidence="6">
    <location>
        <begin position="979"/>
        <end position="1118"/>
    </location>
</feature>
<dbReference type="SMART" id="SM00567">
    <property type="entry name" value="EZ_HEAT"/>
    <property type="match status" value="5"/>
</dbReference>
<dbReference type="SUPFAM" id="SSF48371">
    <property type="entry name" value="ARM repeat"/>
    <property type="match status" value="2"/>
</dbReference>
<evidence type="ECO:0000259" key="6">
    <source>
        <dbReference type="PROSITE" id="PS51007"/>
    </source>
</evidence>
<keyword evidence="7" id="KW-0378">Hydrolase</keyword>
<dbReference type="Pfam" id="PF00034">
    <property type="entry name" value="Cytochrom_C"/>
    <property type="match status" value="1"/>
</dbReference>
<dbReference type="PANTHER" id="PTHR33546:SF1">
    <property type="entry name" value="LARGE, MULTIFUNCTIONAL SECRETED PROTEIN"/>
    <property type="match status" value="1"/>
</dbReference>
<keyword evidence="1 4" id="KW-0349">Heme</keyword>
<dbReference type="InterPro" id="IPR016024">
    <property type="entry name" value="ARM-type_fold"/>
</dbReference>
<proteinExistence type="predicted"/>
<dbReference type="EMBL" id="CP042425">
    <property type="protein sequence ID" value="QEL13640.1"/>
    <property type="molecule type" value="Genomic_DNA"/>
</dbReference>